<dbReference type="Gene3D" id="3.30.420.10">
    <property type="entry name" value="Ribonuclease H-like superfamily/Ribonuclease H"/>
    <property type="match status" value="1"/>
</dbReference>
<dbReference type="PROSITE" id="PS50994">
    <property type="entry name" value="INTEGRASE"/>
    <property type="match status" value="1"/>
</dbReference>
<dbReference type="Proteomes" id="UP000515154">
    <property type="component" value="Linkage group LG8"/>
</dbReference>
<accession>A0A6P7SNQ8</accession>
<sequence length="160" mass="18448">MAFLDDLFVRYGIPDTFTLKELKKFCKIHAMKHLTTQPYHPRSKGLAERFVDTLKRALKKSRNELLADTALTQFLSVYLIMPNPKTISDEELEQAIAMKLMEEKAGVFESLSDLSTSEKELEMVARKLDEKLDYTYAGCSLYPKAKLLAFYEAELLFTQH</sequence>
<dbReference type="KEGG" id="osn:115214802"/>
<proteinExistence type="predicted"/>
<evidence type="ECO:0000313" key="2">
    <source>
        <dbReference type="Proteomes" id="UP000515154"/>
    </source>
</evidence>
<gene>
    <name evidence="3" type="primary">LOC115214802</name>
</gene>
<organism evidence="2 3">
    <name type="scientific">Octopus sinensis</name>
    <name type="common">East Asian common octopus</name>
    <dbReference type="NCBI Taxonomy" id="2607531"/>
    <lineage>
        <taxon>Eukaryota</taxon>
        <taxon>Metazoa</taxon>
        <taxon>Spiralia</taxon>
        <taxon>Lophotrochozoa</taxon>
        <taxon>Mollusca</taxon>
        <taxon>Cephalopoda</taxon>
        <taxon>Coleoidea</taxon>
        <taxon>Octopodiformes</taxon>
        <taxon>Octopoda</taxon>
        <taxon>Incirrata</taxon>
        <taxon>Octopodidae</taxon>
        <taxon>Octopus</taxon>
    </lineage>
</organism>
<evidence type="ECO:0000313" key="3">
    <source>
        <dbReference type="RefSeq" id="XP_029639693.1"/>
    </source>
</evidence>
<dbReference type="GO" id="GO:0003676">
    <property type="term" value="F:nucleic acid binding"/>
    <property type="evidence" value="ECO:0007669"/>
    <property type="project" value="InterPro"/>
</dbReference>
<keyword evidence="2" id="KW-1185">Reference proteome</keyword>
<feature type="domain" description="Integrase catalytic" evidence="1">
    <location>
        <begin position="1"/>
        <end position="105"/>
    </location>
</feature>
<protein>
    <submittedName>
        <fullName evidence="3">Uncharacterized protein K02A2.6-like</fullName>
    </submittedName>
</protein>
<dbReference type="PANTHER" id="PTHR37984">
    <property type="entry name" value="PROTEIN CBG26694"/>
    <property type="match status" value="1"/>
</dbReference>
<dbReference type="AlphaFoldDB" id="A0A6P7SNQ8"/>
<dbReference type="SUPFAM" id="SSF53098">
    <property type="entry name" value="Ribonuclease H-like"/>
    <property type="match status" value="1"/>
</dbReference>
<dbReference type="PANTHER" id="PTHR37984:SF5">
    <property type="entry name" value="PROTEIN NYNRIN-LIKE"/>
    <property type="match status" value="1"/>
</dbReference>
<reference evidence="3" key="1">
    <citation type="submission" date="2025-08" db="UniProtKB">
        <authorList>
            <consortium name="RefSeq"/>
        </authorList>
    </citation>
    <scope>IDENTIFICATION</scope>
</reference>
<evidence type="ECO:0000259" key="1">
    <source>
        <dbReference type="PROSITE" id="PS50994"/>
    </source>
</evidence>
<dbReference type="GO" id="GO:0015074">
    <property type="term" value="P:DNA integration"/>
    <property type="evidence" value="ECO:0007669"/>
    <property type="project" value="InterPro"/>
</dbReference>
<dbReference type="InterPro" id="IPR050951">
    <property type="entry name" value="Retrovirus_Pol_polyprotein"/>
</dbReference>
<dbReference type="RefSeq" id="XP_029639693.1">
    <property type="nucleotide sequence ID" value="XM_029783833.1"/>
</dbReference>
<dbReference type="InterPro" id="IPR012337">
    <property type="entry name" value="RNaseH-like_sf"/>
</dbReference>
<name>A0A6P7SNQ8_9MOLL</name>
<dbReference type="InterPro" id="IPR001584">
    <property type="entry name" value="Integrase_cat-core"/>
</dbReference>
<dbReference type="InterPro" id="IPR036397">
    <property type="entry name" value="RNaseH_sf"/>
</dbReference>